<protein>
    <submittedName>
        <fullName evidence="1">Uncharacterized protein</fullName>
    </submittedName>
</protein>
<reference evidence="2" key="1">
    <citation type="submission" date="2016-06" db="EMBL/GenBank/DDBJ databases">
        <authorList>
            <person name="Sutton G."/>
            <person name="Brinkac L."/>
            <person name="Sanka R."/>
            <person name="Adams M."/>
            <person name="Lau E."/>
            <person name="Mehaffy C."/>
            <person name="Tameris M."/>
            <person name="Hatherill M."/>
            <person name="Hanekom W."/>
            <person name="Mahomed H."/>
            <person name="Mcshane H."/>
        </authorList>
    </citation>
    <scope>NUCLEOTIDE SEQUENCE [LARGE SCALE GENOMIC DNA]</scope>
    <source>
        <strain evidence="2">852014-51077_SCH5608930-a</strain>
    </source>
</reference>
<dbReference type="AlphaFoldDB" id="A0A1A2ENA9"/>
<proteinExistence type="predicted"/>
<comment type="caution">
    <text evidence="1">The sequence shown here is derived from an EMBL/GenBank/DDBJ whole genome shotgun (WGS) entry which is preliminary data.</text>
</comment>
<accession>A0A1A2ENA9</accession>
<sequence>MSVNVSVRLDERLAERLRLRARAAGESLSDRLRRYAEEGARRDEHPLITFRDGPTGRRAGIIGGPDVWEVAMWIDDLGPVEDPAAELASDGTVNRPHIDAALAYRSAYPDEIQARIDLHRSETDLADRTVFLKPLYPPG</sequence>
<name>A0A1A2ENA9_MYCSD</name>
<organism evidence="1 2">
    <name type="scientific">Mycolicibacter sinensis (strain JDM601)</name>
    <name type="common">Mycobacterium sinense</name>
    <dbReference type="NCBI Taxonomy" id="875328"/>
    <lineage>
        <taxon>Bacteria</taxon>
        <taxon>Bacillati</taxon>
        <taxon>Actinomycetota</taxon>
        <taxon>Actinomycetes</taxon>
        <taxon>Mycobacteriales</taxon>
        <taxon>Mycobacteriaceae</taxon>
        <taxon>Mycolicibacter</taxon>
    </lineage>
</organism>
<evidence type="ECO:0000313" key="1">
    <source>
        <dbReference type="EMBL" id="OBF99520.1"/>
    </source>
</evidence>
<dbReference type="Proteomes" id="UP000093985">
    <property type="component" value="Unassembled WGS sequence"/>
</dbReference>
<dbReference type="RefSeq" id="WP_064857061.1">
    <property type="nucleotide sequence ID" value="NZ_LZIM01000032.1"/>
</dbReference>
<gene>
    <name evidence="1" type="ORF">A5771_18825</name>
</gene>
<evidence type="ECO:0000313" key="2">
    <source>
        <dbReference type="Proteomes" id="UP000093985"/>
    </source>
</evidence>
<dbReference type="EMBL" id="LZIN01000104">
    <property type="protein sequence ID" value="OBF99520.1"/>
    <property type="molecule type" value="Genomic_DNA"/>
</dbReference>
<dbReference type="OrthoDB" id="4552565at2"/>